<feature type="compositionally biased region" description="Low complexity" evidence="1">
    <location>
        <begin position="182"/>
        <end position="191"/>
    </location>
</feature>
<evidence type="ECO:0000256" key="2">
    <source>
        <dbReference type="SAM" id="SignalP"/>
    </source>
</evidence>
<evidence type="ECO:0000256" key="1">
    <source>
        <dbReference type="SAM" id="MobiDB-lite"/>
    </source>
</evidence>
<keyword evidence="4" id="KW-1185">Reference proteome</keyword>
<proteinExistence type="predicted"/>
<feature type="compositionally biased region" description="Low complexity" evidence="1">
    <location>
        <begin position="129"/>
        <end position="138"/>
    </location>
</feature>
<feature type="compositionally biased region" description="Low complexity" evidence="1">
    <location>
        <begin position="103"/>
        <end position="122"/>
    </location>
</feature>
<reference evidence="3 4" key="1">
    <citation type="submission" date="2023-05" db="EMBL/GenBank/DDBJ databases">
        <title>Streptantibioticus silvisoli sp. nov., acidotolerant actinomycetes 1 from pine litter.</title>
        <authorList>
            <person name="Swiecimska M."/>
            <person name="Golinska P."/>
            <person name="Sangal V."/>
            <person name="Wachnowicz B."/>
            <person name="Goodfellow M."/>
        </authorList>
    </citation>
    <scope>NUCLEOTIDE SEQUENCE [LARGE SCALE GENOMIC DNA]</scope>
    <source>
        <strain evidence="3 4">SL54</strain>
    </source>
</reference>
<sequence>MTDISTAGRALLAAAGSALLLGAAGAPALADDFDGRHLSVNQGAECAVRDVGLTGEHVLATGALPKAFNGVHAGPGSDGVRALCHAVDPDAAPRPAHAERPAAKAPAAKAPARHAAQPAAAHTAEHATGHTAAHAPGHAAKHTAAHATGRTAEHATGHTAAHASGHTAEHAARPAGRHARPRQAGPARPAHVVQGARQAPPKPAGLLGGGALGQVSGLLGGLPAGGGRVPLGG</sequence>
<feature type="chain" id="PRO_5047216989" evidence="2">
    <location>
        <begin position="31"/>
        <end position="233"/>
    </location>
</feature>
<evidence type="ECO:0000313" key="4">
    <source>
        <dbReference type="Proteomes" id="UP001156398"/>
    </source>
</evidence>
<dbReference type="Proteomes" id="UP001156398">
    <property type="component" value="Unassembled WGS sequence"/>
</dbReference>
<keyword evidence="2" id="KW-0732">Signal</keyword>
<gene>
    <name evidence="3" type="ORF">POF43_001560</name>
</gene>
<feature type="region of interest" description="Disordered" evidence="1">
    <location>
        <begin position="90"/>
        <end position="208"/>
    </location>
</feature>
<feature type="compositionally biased region" description="Low complexity" evidence="1">
    <location>
        <begin position="157"/>
        <end position="166"/>
    </location>
</feature>
<accession>A0ABT6VSG6</accession>
<protein>
    <submittedName>
        <fullName evidence="3">Uncharacterized protein</fullName>
    </submittedName>
</protein>
<dbReference type="RefSeq" id="WP_282704360.1">
    <property type="nucleotide sequence ID" value="NZ_JAAGKO020000002.1"/>
</dbReference>
<organism evidence="3 4">
    <name type="scientific">Streptantibioticus silvisoli</name>
    <dbReference type="NCBI Taxonomy" id="2705255"/>
    <lineage>
        <taxon>Bacteria</taxon>
        <taxon>Bacillati</taxon>
        <taxon>Actinomycetota</taxon>
        <taxon>Actinomycetes</taxon>
        <taxon>Kitasatosporales</taxon>
        <taxon>Streptomycetaceae</taxon>
        <taxon>Streptantibioticus</taxon>
    </lineage>
</organism>
<dbReference type="EMBL" id="JAAGKO020000002">
    <property type="protein sequence ID" value="MDI5961424.1"/>
    <property type="molecule type" value="Genomic_DNA"/>
</dbReference>
<evidence type="ECO:0000313" key="3">
    <source>
        <dbReference type="EMBL" id="MDI5961424.1"/>
    </source>
</evidence>
<name>A0ABT6VSG6_9ACTN</name>
<comment type="caution">
    <text evidence="3">The sequence shown here is derived from an EMBL/GenBank/DDBJ whole genome shotgun (WGS) entry which is preliminary data.</text>
</comment>
<feature type="signal peptide" evidence="2">
    <location>
        <begin position="1"/>
        <end position="30"/>
    </location>
</feature>